<keyword evidence="1" id="KW-1185">Reference proteome</keyword>
<accession>A0A915K4U9</accession>
<dbReference type="WBParaSite" id="nRc.2.0.1.t33746-RA">
    <property type="protein sequence ID" value="nRc.2.0.1.t33746-RA"/>
    <property type="gene ID" value="nRc.2.0.1.g33746"/>
</dbReference>
<organism evidence="1 2">
    <name type="scientific">Romanomermis culicivorax</name>
    <name type="common">Nematode worm</name>
    <dbReference type="NCBI Taxonomy" id="13658"/>
    <lineage>
        <taxon>Eukaryota</taxon>
        <taxon>Metazoa</taxon>
        <taxon>Ecdysozoa</taxon>
        <taxon>Nematoda</taxon>
        <taxon>Enoplea</taxon>
        <taxon>Dorylaimia</taxon>
        <taxon>Mermithida</taxon>
        <taxon>Mermithoidea</taxon>
        <taxon>Mermithidae</taxon>
        <taxon>Romanomermis</taxon>
    </lineage>
</organism>
<reference evidence="2" key="1">
    <citation type="submission" date="2022-11" db="UniProtKB">
        <authorList>
            <consortium name="WormBaseParasite"/>
        </authorList>
    </citation>
    <scope>IDENTIFICATION</scope>
</reference>
<evidence type="ECO:0000313" key="1">
    <source>
        <dbReference type="Proteomes" id="UP000887565"/>
    </source>
</evidence>
<name>A0A915K4U9_ROMCU</name>
<dbReference type="Proteomes" id="UP000887565">
    <property type="component" value="Unplaced"/>
</dbReference>
<dbReference type="AlphaFoldDB" id="A0A915K4U9"/>
<protein>
    <submittedName>
        <fullName evidence="2">Uncharacterized protein</fullName>
    </submittedName>
</protein>
<sequence length="63" mass="7472">MLNNETEKKEQRDEKRSENVDKYFESALFMHCCKAPDMKTTTCPVIVNPPVRNKCKKRIREIV</sequence>
<evidence type="ECO:0000313" key="2">
    <source>
        <dbReference type="WBParaSite" id="nRc.2.0.1.t33746-RA"/>
    </source>
</evidence>
<proteinExistence type="predicted"/>